<gene>
    <name evidence="1" type="ORF">F511_16478</name>
</gene>
<keyword evidence="2" id="KW-1185">Reference proteome</keyword>
<dbReference type="AlphaFoldDB" id="A0A2Z7D1C1"/>
<evidence type="ECO:0008006" key="3">
    <source>
        <dbReference type="Google" id="ProtNLM"/>
    </source>
</evidence>
<organism evidence="1 2">
    <name type="scientific">Dorcoceras hygrometricum</name>
    <dbReference type="NCBI Taxonomy" id="472368"/>
    <lineage>
        <taxon>Eukaryota</taxon>
        <taxon>Viridiplantae</taxon>
        <taxon>Streptophyta</taxon>
        <taxon>Embryophyta</taxon>
        <taxon>Tracheophyta</taxon>
        <taxon>Spermatophyta</taxon>
        <taxon>Magnoliopsida</taxon>
        <taxon>eudicotyledons</taxon>
        <taxon>Gunneridae</taxon>
        <taxon>Pentapetalae</taxon>
        <taxon>asterids</taxon>
        <taxon>lamiids</taxon>
        <taxon>Lamiales</taxon>
        <taxon>Gesneriaceae</taxon>
        <taxon>Didymocarpoideae</taxon>
        <taxon>Trichosporeae</taxon>
        <taxon>Loxocarpinae</taxon>
        <taxon>Dorcoceras</taxon>
    </lineage>
</organism>
<evidence type="ECO:0000313" key="2">
    <source>
        <dbReference type="Proteomes" id="UP000250235"/>
    </source>
</evidence>
<sequence>MQKNLTSKQARWQEFLNEFDCQWVHKAGKHNKVADALSKKSVHDYVVALMMIESDFRGRIREASLLDHVYQNLLDQVGNS</sequence>
<dbReference type="Proteomes" id="UP000250235">
    <property type="component" value="Unassembled WGS sequence"/>
</dbReference>
<reference evidence="1 2" key="1">
    <citation type="journal article" date="2015" name="Proc. Natl. Acad. Sci. U.S.A.">
        <title>The resurrection genome of Boea hygrometrica: A blueprint for survival of dehydration.</title>
        <authorList>
            <person name="Xiao L."/>
            <person name="Yang G."/>
            <person name="Zhang L."/>
            <person name="Yang X."/>
            <person name="Zhao S."/>
            <person name="Ji Z."/>
            <person name="Zhou Q."/>
            <person name="Hu M."/>
            <person name="Wang Y."/>
            <person name="Chen M."/>
            <person name="Xu Y."/>
            <person name="Jin H."/>
            <person name="Xiao X."/>
            <person name="Hu G."/>
            <person name="Bao F."/>
            <person name="Hu Y."/>
            <person name="Wan P."/>
            <person name="Li L."/>
            <person name="Deng X."/>
            <person name="Kuang T."/>
            <person name="Xiang C."/>
            <person name="Zhu J.K."/>
            <person name="Oliver M.J."/>
            <person name="He Y."/>
        </authorList>
    </citation>
    <scope>NUCLEOTIDE SEQUENCE [LARGE SCALE GENOMIC DNA]</scope>
    <source>
        <strain evidence="2">cv. XS01</strain>
    </source>
</reference>
<evidence type="ECO:0000313" key="1">
    <source>
        <dbReference type="EMBL" id="KZV53143.1"/>
    </source>
</evidence>
<protein>
    <recommendedName>
        <fullName evidence="3">Reverse transcriptase RNase H-like domain-containing protein</fullName>
    </recommendedName>
</protein>
<accession>A0A2Z7D1C1</accession>
<name>A0A2Z7D1C1_9LAMI</name>
<proteinExistence type="predicted"/>
<dbReference type="OrthoDB" id="1938712at2759"/>
<dbReference type="EMBL" id="KQ990531">
    <property type="protein sequence ID" value="KZV53143.1"/>
    <property type="molecule type" value="Genomic_DNA"/>
</dbReference>